<dbReference type="RefSeq" id="WP_379731579.1">
    <property type="nucleotide sequence ID" value="NZ_JBHSWZ010000109.1"/>
</dbReference>
<organism evidence="2 3">
    <name type="scientific">Halolamina salina</name>
    <dbReference type="NCBI Taxonomy" id="1220023"/>
    <lineage>
        <taxon>Archaea</taxon>
        <taxon>Methanobacteriati</taxon>
        <taxon>Methanobacteriota</taxon>
        <taxon>Stenosarchaea group</taxon>
        <taxon>Halobacteria</taxon>
        <taxon>Halobacteriales</taxon>
        <taxon>Haloferacaceae</taxon>
    </lineage>
</organism>
<dbReference type="InterPro" id="IPR000073">
    <property type="entry name" value="AB_hydrolase_1"/>
</dbReference>
<dbReference type="Pfam" id="PF00561">
    <property type="entry name" value="Abhydrolase_1"/>
    <property type="match status" value="1"/>
</dbReference>
<evidence type="ECO:0000313" key="2">
    <source>
        <dbReference type="EMBL" id="MFD1527631.1"/>
    </source>
</evidence>
<comment type="caution">
    <text evidence="2">The sequence shown here is derived from an EMBL/GenBank/DDBJ whole genome shotgun (WGS) entry which is preliminary data.</text>
</comment>
<accession>A0ABD6B9J7</accession>
<dbReference type="PANTHER" id="PTHR43433:SF5">
    <property type="entry name" value="AB HYDROLASE-1 DOMAIN-CONTAINING PROTEIN"/>
    <property type="match status" value="1"/>
</dbReference>
<dbReference type="AlphaFoldDB" id="A0ABD6B9J7"/>
<evidence type="ECO:0000259" key="1">
    <source>
        <dbReference type="Pfam" id="PF00561"/>
    </source>
</evidence>
<dbReference type="PRINTS" id="PR00111">
    <property type="entry name" value="ABHYDROLASE"/>
</dbReference>
<proteinExistence type="predicted"/>
<name>A0ABD6B9J7_9EURY</name>
<dbReference type="SUPFAM" id="SSF53474">
    <property type="entry name" value="alpha/beta-Hydrolases"/>
    <property type="match status" value="1"/>
</dbReference>
<dbReference type="PANTHER" id="PTHR43433">
    <property type="entry name" value="HYDROLASE, ALPHA/BETA FOLD FAMILY PROTEIN"/>
    <property type="match status" value="1"/>
</dbReference>
<gene>
    <name evidence="2" type="ORF">ACFR9S_15205</name>
</gene>
<reference evidence="2 3" key="1">
    <citation type="journal article" date="2019" name="Int. J. Syst. Evol. Microbiol.">
        <title>The Global Catalogue of Microorganisms (GCM) 10K type strain sequencing project: providing services to taxonomists for standard genome sequencing and annotation.</title>
        <authorList>
            <consortium name="The Broad Institute Genomics Platform"/>
            <consortium name="The Broad Institute Genome Sequencing Center for Infectious Disease"/>
            <person name="Wu L."/>
            <person name="Ma J."/>
        </authorList>
    </citation>
    <scope>NUCLEOTIDE SEQUENCE [LARGE SCALE GENOMIC DNA]</scope>
    <source>
        <strain evidence="2 3">CGMCC 1.12285</strain>
    </source>
</reference>
<dbReference type="InterPro" id="IPR050471">
    <property type="entry name" value="AB_hydrolase"/>
</dbReference>
<protein>
    <submittedName>
        <fullName evidence="2">Alpha/beta fold hydrolase</fullName>
    </submittedName>
</protein>
<feature type="domain" description="AB hydrolase-1" evidence="1">
    <location>
        <begin position="22"/>
        <end position="127"/>
    </location>
</feature>
<dbReference type="Gene3D" id="3.40.50.1820">
    <property type="entry name" value="alpha/beta hydrolase"/>
    <property type="match status" value="1"/>
</dbReference>
<keyword evidence="3" id="KW-1185">Reference proteome</keyword>
<evidence type="ECO:0000313" key="3">
    <source>
        <dbReference type="Proteomes" id="UP001597111"/>
    </source>
</evidence>
<dbReference type="EMBL" id="JBHUDH010000244">
    <property type="protein sequence ID" value="MFD1527631.1"/>
    <property type="molecule type" value="Genomic_DNA"/>
</dbReference>
<keyword evidence="2" id="KW-0378">Hydrolase</keyword>
<sequence length="268" mass="29065">MPTAHNGDVALSYDRTGPSDAPTVVFVEGLGYGKWMWQFQRDPLAESYDTIVFDNRGTGDSDCPEGPYTIDEMADDLGAVLDDAGVESAHVVGASMGGMIAQRFALEDDRAESLALLCTSHGGEDAVPVPPETQAFMFDVPEDADEREAIRYKMTPAISDGFAEEHPDLIEDIVDWRLDSDASEAGRNAQAAAVQAFDAADELGTLSLPTLIMHGTDDEVLPVENAHALADRLLHAELELFEGGPHLFFVEQADAVTDRLREFLDQHA</sequence>
<dbReference type="GO" id="GO:0016787">
    <property type="term" value="F:hydrolase activity"/>
    <property type="evidence" value="ECO:0007669"/>
    <property type="project" value="UniProtKB-KW"/>
</dbReference>
<dbReference type="InterPro" id="IPR029058">
    <property type="entry name" value="AB_hydrolase_fold"/>
</dbReference>
<dbReference type="Proteomes" id="UP001597111">
    <property type="component" value="Unassembled WGS sequence"/>
</dbReference>